<name>C8X8W9_NAKMY</name>
<dbReference type="Proteomes" id="UP000002218">
    <property type="component" value="Chromosome"/>
</dbReference>
<reference evidence="2 3" key="2">
    <citation type="journal article" date="2010" name="Stand. Genomic Sci.">
        <title>Complete genome sequence of Nakamurella multipartita type strain (Y-104).</title>
        <authorList>
            <person name="Tice H."/>
            <person name="Mayilraj S."/>
            <person name="Sims D."/>
            <person name="Lapidus A."/>
            <person name="Nolan M."/>
            <person name="Lucas S."/>
            <person name="Glavina Del Rio T."/>
            <person name="Copeland A."/>
            <person name="Cheng J.F."/>
            <person name="Meincke L."/>
            <person name="Bruce D."/>
            <person name="Goodwin L."/>
            <person name="Pitluck S."/>
            <person name="Ivanova N."/>
            <person name="Mavromatis K."/>
            <person name="Ovchinnikova G."/>
            <person name="Pati A."/>
            <person name="Chen A."/>
            <person name="Palaniappan K."/>
            <person name="Land M."/>
            <person name="Hauser L."/>
            <person name="Chang Y.J."/>
            <person name="Jeffries C.D."/>
            <person name="Detter J.C."/>
            <person name="Brettin T."/>
            <person name="Rohde M."/>
            <person name="Goker M."/>
            <person name="Bristow J."/>
            <person name="Eisen J.A."/>
            <person name="Markowitz V."/>
            <person name="Hugenholtz P."/>
            <person name="Kyrpides N.C."/>
            <person name="Klenk H.P."/>
            <person name="Chen F."/>
        </authorList>
    </citation>
    <scope>NUCLEOTIDE SEQUENCE [LARGE SCALE GENOMIC DNA]</scope>
    <source>
        <strain evidence="3">ATCC 700099 / DSM 44233 / CIP 104796 / JCM 9543 / NBRC 105858 / Y-104</strain>
    </source>
</reference>
<dbReference type="RefSeq" id="WP_015749878.1">
    <property type="nucleotide sequence ID" value="NC_013235.1"/>
</dbReference>
<organism evidence="2 3">
    <name type="scientific">Nakamurella multipartita (strain ATCC 700099 / DSM 44233 / CIP 104796 / JCM 9543 / NBRC 105858 / Y-104)</name>
    <name type="common">Microsphaera multipartita</name>
    <dbReference type="NCBI Taxonomy" id="479431"/>
    <lineage>
        <taxon>Bacteria</taxon>
        <taxon>Bacillati</taxon>
        <taxon>Actinomycetota</taxon>
        <taxon>Actinomycetes</taxon>
        <taxon>Nakamurellales</taxon>
        <taxon>Nakamurellaceae</taxon>
        <taxon>Nakamurella</taxon>
    </lineage>
</organism>
<dbReference type="OrthoDB" id="9814826at2"/>
<dbReference type="SUPFAM" id="SSF46785">
    <property type="entry name" value="Winged helix' DNA-binding domain"/>
    <property type="match status" value="1"/>
</dbReference>
<dbReference type="EMBL" id="CP001737">
    <property type="protein sequence ID" value="ACV81067.1"/>
    <property type="molecule type" value="Genomic_DNA"/>
</dbReference>
<evidence type="ECO:0000313" key="3">
    <source>
        <dbReference type="Proteomes" id="UP000002218"/>
    </source>
</evidence>
<dbReference type="eggNOG" id="COG1695">
    <property type="taxonomic scope" value="Bacteria"/>
</dbReference>
<keyword evidence="3" id="KW-1185">Reference proteome</keyword>
<dbReference type="KEGG" id="nml:Namu_4791"/>
<dbReference type="STRING" id="479431.Namu_4791"/>
<dbReference type="InterPro" id="IPR036390">
    <property type="entry name" value="WH_DNA-bd_sf"/>
</dbReference>
<gene>
    <name evidence="2" type="ordered locus">Namu_4791</name>
</gene>
<dbReference type="Gene3D" id="1.10.10.10">
    <property type="entry name" value="Winged helix-like DNA-binding domain superfamily/Winged helix DNA-binding domain"/>
    <property type="match status" value="1"/>
</dbReference>
<dbReference type="InterPro" id="IPR052509">
    <property type="entry name" value="Metal_resp_DNA-bind_regulator"/>
</dbReference>
<reference evidence="3" key="1">
    <citation type="submission" date="2009-09" db="EMBL/GenBank/DDBJ databases">
        <title>The complete genome of Nakamurella multipartita DSM 44233.</title>
        <authorList>
            <consortium name="US DOE Joint Genome Institute (JGI-PGF)"/>
            <person name="Lucas S."/>
            <person name="Copeland A."/>
            <person name="Lapidus A."/>
            <person name="Glavina del Rio T."/>
            <person name="Dalin E."/>
            <person name="Tice H."/>
            <person name="Bruce D."/>
            <person name="Goodwin L."/>
            <person name="Pitluck S."/>
            <person name="Kyrpides N."/>
            <person name="Mavromatis K."/>
            <person name="Ivanova N."/>
            <person name="Ovchinnikova G."/>
            <person name="Sims D."/>
            <person name="Meincke L."/>
            <person name="Brettin T."/>
            <person name="Detter J.C."/>
            <person name="Han C."/>
            <person name="Larimer F."/>
            <person name="Land M."/>
            <person name="Hauser L."/>
            <person name="Markowitz V."/>
            <person name="Cheng J.-F."/>
            <person name="Hugenholtz P."/>
            <person name="Woyke T."/>
            <person name="Wu D."/>
            <person name="Klenk H.-P."/>
            <person name="Eisen J.A."/>
        </authorList>
    </citation>
    <scope>NUCLEOTIDE SEQUENCE [LARGE SCALE GENOMIC DNA]</scope>
    <source>
        <strain evidence="3">ATCC 700099 / DSM 44233 / CIP 104796 / JCM 9543 / NBRC 105858 / Y-104</strain>
    </source>
</reference>
<proteinExistence type="predicted"/>
<dbReference type="HOGENOM" id="CLU_063440_3_3_11"/>
<dbReference type="Pfam" id="PF03551">
    <property type="entry name" value="PadR"/>
    <property type="match status" value="1"/>
</dbReference>
<dbReference type="InterPro" id="IPR036388">
    <property type="entry name" value="WH-like_DNA-bd_sf"/>
</dbReference>
<dbReference type="InterPro" id="IPR005149">
    <property type="entry name" value="Tscrpt_reg_PadR_N"/>
</dbReference>
<dbReference type="AlphaFoldDB" id="C8X8W9"/>
<dbReference type="PANTHER" id="PTHR33169:SF14">
    <property type="entry name" value="TRANSCRIPTIONAL REGULATOR RV3488"/>
    <property type="match status" value="1"/>
</dbReference>
<protein>
    <submittedName>
        <fullName evidence="2">Transcriptional regulator, PadR-like family</fullName>
    </submittedName>
</protein>
<evidence type="ECO:0000259" key="1">
    <source>
        <dbReference type="Pfam" id="PF03551"/>
    </source>
</evidence>
<feature type="domain" description="Transcription regulator PadR N-terminal" evidence="1">
    <location>
        <begin position="14"/>
        <end position="85"/>
    </location>
</feature>
<accession>C8X8W9</accession>
<evidence type="ECO:0000313" key="2">
    <source>
        <dbReference type="EMBL" id="ACV81067.1"/>
    </source>
</evidence>
<dbReference type="InParanoid" id="C8X8W9"/>
<sequence length="113" mass="12480">MKGQALKGHLDLLVLAVLAPGPLHGYAVIEALRERSGEAFDLPEGTVYPVLHRLAKAGLTQSEWTELSGRRRRTYRLTDAGRAALVHERSQWQEFSDAIAAVLKGVQPWPNPT</sequence>
<dbReference type="PANTHER" id="PTHR33169">
    <property type="entry name" value="PADR-FAMILY TRANSCRIPTIONAL REGULATOR"/>
    <property type="match status" value="1"/>
</dbReference>